<dbReference type="InterPro" id="IPR042089">
    <property type="entry name" value="Peptidase_M13_dom_2"/>
</dbReference>
<accession>A0A1B6LCV7</accession>
<evidence type="ECO:0000313" key="5">
    <source>
        <dbReference type="EMBL" id="JAT21344.1"/>
    </source>
</evidence>
<keyword evidence="3" id="KW-0732">Signal</keyword>
<dbReference type="GO" id="GO:0016485">
    <property type="term" value="P:protein processing"/>
    <property type="evidence" value="ECO:0007669"/>
    <property type="project" value="TreeGrafter"/>
</dbReference>
<dbReference type="PANTHER" id="PTHR11733:SF208">
    <property type="entry name" value="PEPTIDASE M13 C-TERMINAL DOMAIN-CONTAINING PROTEIN"/>
    <property type="match status" value="1"/>
</dbReference>
<feature type="signal peptide" evidence="3">
    <location>
        <begin position="1"/>
        <end position="22"/>
    </location>
</feature>
<comment type="similarity">
    <text evidence="2">Belongs to the peptidase M13 family.</text>
</comment>
<name>A0A1B6LCV7_9HEMI</name>
<evidence type="ECO:0000259" key="4">
    <source>
        <dbReference type="Pfam" id="PF05649"/>
    </source>
</evidence>
<dbReference type="EMBL" id="GEBQ01018633">
    <property type="protein sequence ID" value="JAT21344.1"/>
    <property type="molecule type" value="Transcribed_RNA"/>
</dbReference>
<dbReference type="Pfam" id="PF05649">
    <property type="entry name" value="Peptidase_M13_N"/>
    <property type="match status" value="1"/>
</dbReference>
<feature type="domain" description="Peptidase M13 N-terminal" evidence="4">
    <location>
        <begin position="54"/>
        <end position="230"/>
    </location>
</feature>
<gene>
    <name evidence="5" type="ORF">g.50155</name>
</gene>
<feature type="non-terminal residue" evidence="5">
    <location>
        <position position="232"/>
    </location>
</feature>
<reference evidence="5" key="1">
    <citation type="submission" date="2015-11" db="EMBL/GenBank/DDBJ databases">
        <title>De novo transcriptome assembly of four potential Pierce s Disease insect vectors from Arizona vineyards.</title>
        <authorList>
            <person name="Tassone E.E."/>
        </authorList>
    </citation>
    <scope>NUCLEOTIDE SEQUENCE</scope>
</reference>
<dbReference type="AlphaFoldDB" id="A0A1B6LCV7"/>
<evidence type="ECO:0000256" key="3">
    <source>
        <dbReference type="SAM" id="SignalP"/>
    </source>
</evidence>
<dbReference type="InterPro" id="IPR008753">
    <property type="entry name" value="Peptidase_M13_N"/>
</dbReference>
<dbReference type="GO" id="GO:0004222">
    <property type="term" value="F:metalloendopeptidase activity"/>
    <property type="evidence" value="ECO:0007669"/>
    <property type="project" value="InterPro"/>
</dbReference>
<feature type="non-terminal residue" evidence="5">
    <location>
        <position position="1"/>
    </location>
</feature>
<sequence>IALVFLLLCIFGLLVFWKQRQSNISGFQLHVCLSESCNYTAQRFLENMESGVQPCDDFYQFACGGFLNKTVLPSGKRTTSVVDELEDKVHEELDFILKNLSLHVEYDSLPKPYRDLVSLYSLCMDDNYTSGVSEAQKLFQEAGGWPLLDHKLPDKWTFQETEKSFQKNCLPGGSLLELSLELEYPDVALTVRKPKLMLPEDLLAKGASNPGVTRYISYMTDIAVMYGADKEE</sequence>
<dbReference type="PROSITE" id="PS51885">
    <property type="entry name" value="NEPRILYSIN"/>
    <property type="match status" value="1"/>
</dbReference>
<comment type="subcellular location">
    <subcellularLocation>
        <location evidence="1">Cell membrane</location>
        <topology evidence="1">Single-pass type II membrane protein</topology>
    </subcellularLocation>
</comment>
<dbReference type="InterPro" id="IPR024079">
    <property type="entry name" value="MetalloPept_cat_dom_sf"/>
</dbReference>
<dbReference type="PANTHER" id="PTHR11733">
    <property type="entry name" value="ZINC METALLOPROTEASE FAMILY M13 NEPRILYSIN-RELATED"/>
    <property type="match status" value="1"/>
</dbReference>
<dbReference type="InterPro" id="IPR000718">
    <property type="entry name" value="Peptidase_M13"/>
</dbReference>
<proteinExistence type="inferred from homology"/>
<organism evidence="5">
    <name type="scientific">Graphocephala atropunctata</name>
    <dbReference type="NCBI Taxonomy" id="36148"/>
    <lineage>
        <taxon>Eukaryota</taxon>
        <taxon>Metazoa</taxon>
        <taxon>Ecdysozoa</taxon>
        <taxon>Arthropoda</taxon>
        <taxon>Hexapoda</taxon>
        <taxon>Insecta</taxon>
        <taxon>Pterygota</taxon>
        <taxon>Neoptera</taxon>
        <taxon>Paraneoptera</taxon>
        <taxon>Hemiptera</taxon>
        <taxon>Auchenorrhyncha</taxon>
        <taxon>Membracoidea</taxon>
        <taxon>Cicadellidae</taxon>
        <taxon>Cicadellinae</taxon>
        <taxon>Cicadellini</taxon>
        <taxon>Graphocephala</taxon>
    </lineage>
</organism>
<dbReference type="SUPFAM" id="SSF55486">
    <property type="entry name" value="Metalloproteases ('zincins'), catalytic domain"/>
    <property type="match status" value="1"/>
</dbReference>
<feature type="chain" id="PRO_5008587314" description="Peptidase M13 N-terminal domain-containing protein" evidence="3">
    <location>
        <begin position="23"/>
        <end position="232"/>
    </location>
</feature>
<dbReference type="GO" id="GO:0005886">
    <property type="term" value="C:plasma membrane"/>
    <property type="evidence" value="ECO:0007669"/>
    <property type="project" value="UniProtKB-SubCell"/>
</dbReference>
<evidence type="ECO:0000256" key="2">
    <source>
        <dbReference type="ARBA" id="ARBA00007357"/>
    </source>
</evidence>
<evidence type="ECO:0000256" key="1">
    <source>
        <dbReference type="ARBA" id="ARBA00004401"/>
    </source>
</evidence>
<dbReference type="Gene3D" id="1.10.1380.10">
    <property type="entry name" value="Neutral endopeptidase , domain2"/>
    <property type="match status" value="1"/>
</dbReference>
<protein>
    <recommendedName>
        <fullName evidence="4">Peptidase M13 N-terminal domain-containing protein</fullName>
    </recommendedName>
</protein>
<dbReference type="Gene3D" id="3.40.390.10">
    <property type="entry name" value="Collagenase (Catalytic Domain)"/>
    <property type="match status" value="1"/>
</dbReference>